<proteinExistence type="predicted"/>
<sequence>MTRGMIQVADIRNVSIHGSGSASGGVYKKMAIRGEGTILDDVECEQFKIFGSSDVMGNMKLNKFHIFGESSVKGQVDVEELKIFGTLSIGGDAQAHRAKVRGTLDIDCGLHGERADIKGMITTGGDLEVESLSLQGAFEVNGVMNAGSIDAGLRFGMSKADEIVGGKIKIKKKSNFPIFSFGKEEGRLESRMIEGDDIYLENTSAEVVRGKNIKIGTGCKIGLVEYSGHFEHKSNSVVKENKKI</sequence>
<evidence type="ECO:0000313" key="2">
    <source>
        <dbReference type="Proteomes" id="UP000276770"/>
    </source>
</evidence>
<dbReference type="EMBL" id="RCVZ01000004">
    <property type="protein sequence ID" value="RLQ96250.1"/>
    <property type="molecule type" value="Genomic_DNA"/>
</dbReference>
<keyword evidence="2" id="KW-1185">Reference proteome</keyword>
<dbReference type="AlphaFoldDB" id="A0A3L7K0F9"/>
<protein>
    <submittedName>
        <fullName evidence="1">Cytoplasmic protein</fullName>
    </submittedName>
</protein>
<reference evidence="1 2" key="1">
    <citation type="submission" date="2018-10" db="EMBL/GenBank/DDBJ databases">
        <title>Falsibacillus sp. genome draft.</title>
        <authorList>
            <person name="Shi S."/>
        </authorList>
    </citation>
    <scope>NUCLEOTIDE SEQUENCE [LARGE SCALE GENOMIC DNA]</scope>
    <source>
        <strain evidence="1 2">GY 10110</strain>
    </source>
</reference>
<dbReference type="Proteomes" id="UP000276770">
    <property type="component" value="Unassembled WGS sequence"/>
</dbReference>
<gene>
    <name evidence="1" type="ORF">D9X91_08160</name>
</gene>
<name>A0A3L7K0F9_9BACI</name>
<accession>A0A3L7K0F9</accession>
<organism evidence="1 2">
    <name type="scientific">Falsibacillus albus</name>
    <dbReference type="NCBI Taxonomy" id="2478915"/>
    <lineage>
        <taxon>Bacteria</taxon>
        <taxon>Bacillati</taxon>
        <taxon>Bacillota</taxon>
        <taxon>Bacilli</taxon>
        <taxon>Bacillales</taxon>
        <taxon>Bacillaceae</taxon>
        <taxon>Falsibacillus</taxon>
    </lineage>
</organism>
<comment type="caution">
    <text evidence="1">The sequence shown here is derived from an EMBL/GenBank/DDBJ whole genome shotgun (WGS) entry which is preliminary data.</text>
</comment>
<evidence type="ECO:0000313" key="1">
    <source>
        <dbReference type="EMBL" id="RLQ96250.1"/>
    </source>
</evidence>